<accession>A0ABQ7SDE9</accession>
<comment type="similarity">
    <text evidence="10">Belongs to the complex I subunit 5 family.</text>
</comment>
<evidence type="ECO:0000256" key="3">
    <source>
        <dbReference type="ARBA" id="ARBA00012944"/>
    </source>
</evidence>
<evidence type="ECO:0000256" key="7">
    <source>
        <dbReference type="ARBA" id="ARBA00022989"/>
    </source>
</evidence>
<dbReference type="Pfam" id="PF00662">
    <property type="entry name" value="Proton_antipo_N"/>
    <property type="match status" value="1"/>
</dbReference>
<feature type="signal peptide" evidence="11">
    <location>
        <begin position="1"/>
        <end position="18"/>
    </location>
</feature>
<reference evidence="14 15" key="1">
    <citation type="submission" date="2020-10" db="EMBL/GenBank/DDBJ databases">
        <authorList>
            <person name="Klimov P.B."/>
            <person name="Dyachkov S.M."/>
            <person name="Chetverikov P.E."/>
        </authorList>
    </citation>
    <scope>NUCLEOTIDE SEQUENCE [LARGE SCALE GENOMIC DNA]</scope>
    <source>
        <strain evidence="14">BMOC 18-1129-001#AD2665</strain>
        <tissue evidence="14">Entire mites</tissue>
    </source>
</reference>
<dbReference type="Proteomes" id="UP000825002">
    <property type="component" value="Unassembled WGS sequence"/>
</dbReference>
<dbReference type="Pfam" id="PF00361">
    <property type="entry name" value="Proton_antipo_M"/>
    <property type="match status" value="1"/>
</dbReference>
<feature type="transmembrane region" description="Helical" evidence="10">
    <location>
        <begin position="257"/>
        <end position="277"/>
    </location>
</feature>
<keyword evidence="6" id="KW-0249">Electron transport</keyword>
<comment type="caution">
    <text evidence="14">The sequence shown here is derived from an EMBL/GenBank/DDBJ whole genome shotgun (WGS) entry which is preliminary data.</text>
</comment>
<dbReference type="InterPro" id="IPR001516">
    <property type="entry name" value="Proton_antipo_N"/>
</dbReference>
<evidence type="ECO:0000256" key="2">
    <source>
        <dbReference type="ARBA" id="ARBA00004141"/>
    </source>
</evidence>
<keyword evidence="10" id="KW-0813">Transport</keyword>
<geneLocation type="mitochondrion" evidence="14"/>
<feature type="domain" description="NADH-Ubiquinone oxidoreductase (complex I) chain 5 N-terminal" evidence="13">
    <location>
        <begin position="34"/>
        <end position="79"/>
    </location>
</feature>
<feature type="domain" description="NADH:quinone oxidoreductase/Mrp antiporter transmembrane" evidence="12">
    <location>
        <begin position="95"/>
        <end position="367"/>
    </location>
</feature>
<feature type="transmembrane region" description="Helical" evidence="10">
    <location>
        <begin position="78"/>
        <end position="99"/>
    </location>
</feature>
<name>A0ABQ7SDE9_9ACAR</name>
<dbReference type="InterPro" id="IPR003945">
    <property type="entry name" value="NU5C-like"/>
</dbReference>
<evidence type="ECO:0000259" key="13">
    <source>
        <dbReference type="Pfam" id="PF00662"/>
    </source>
</evidence>
<keyword evidence="8 10" id="KW-0472">Membrane</keyword>
<evidence type="ECO:0000256" key="5">
    <source>
        <dbReference type="ARBA" id="ARBA00022692"/>
    </source>
</evidence>
<keyword evidence="10" id="KW-0520">NAD</keyword>
<keyword evidence="5 10" id="KW-0812">Transmembrane</keyword>
<feature type="transmembrane region" description="Helical" evidence="10">
    <location>
        <begin position="105"/>
        <end position="121"/>
    </location>
</feature>
<evidence type="ECO:0000256" key="11">
    <source>
        <dbReference type="SAM" id="SignalP"/>
    </source>
</evidence>
<evidence type="ECO:0000259" key="12">
    <source>
        <dbReference type="Pfam" id="PF00361"/>
    </source>
</evidence>
<comment type="function">
    <text evidence="10">Core subunit of the mitochondrial membrane respiratory chain NADH dehydrogenase (Complex I) which catalyzes electron transfer from NADH through the respiratory chain, using ubiquinone as an electron acceptor. Essential for the catalytic activity and assembly of complex I.</text>
</comment>
<dbReference type="InterPro" id="IPR001750">
    <property type="entry name" value="ND/Mrp_TM"/>
</dbReference>
<dbReference type="EMBL" id="JAIFTH010000002">
    <property type="protein sequence ID" value="KAG9511426.1"/>
    <property type="molecule type" value="Genomic_DNA"/>
</dbReference>
<evidence type="ECO:0000256" key="8">
    <source>
        <dbReference type="ARBA" id="ARBA00023136"/>
    </source>
</evidence>
<keyword evidence="15" id="KW-1185">Reference proteome</keyword>
<dbReference type="PANTHER" id="PTHR42829:SF2">
    <property type="entry name" value="NADH-UBIQUINONE OXIDOREDUCTASE CHAIN 5"/>
    <property type="match status" value="1"/>
</dbReference>
<feature type="transmembrane region" description="Helical" evidence="10">
    <location>
        <begin position="329"/>
        <end position="347"/>
    </location>
</feature>
<feature type="chain" id="PRO_5046811522" description="NADH-ubiquinone oxidoreductase chain 5" evidence="11">
    <location>
        <begin position="19"/>
        <end position="528"/>
    </location>
</feature>
<organism evidence="14 15">
    <name type="scientific">Fragariocoptes setiger</name>
    <dbReference type="NCBI Taxonomy" id="1670756"/>
    <lineage>
        <taxon>Eukaryota</taxon>
        <taxon>Metazoa</taxon>
        <taxon>Ecdysozoa</taxon>
        <taxon>Arthropoda</taxon>
        <taxon>Chelicerata</taxon>
        <taxon>Arachnida</taxon>
        <taxon>Acari</taxon>
        <taxon>Acariformes</taxon>
        <taxon>Trombidiformes</taxon>
        <taxon>Prostigmata</taxon>
        <taxon>Eupodina</taxon>
        <taxon>Eriophyoidea</taxon>
        <taxon>Phytoptidae</taxon>
        <taxon>Fragariocoptes</taxon>
    </lineage>
</organism>
<comment type="catalytic activity">
    <reaction evidence="9 10">
        <text>a ubiquinone + NADH + 5 H(+)(in) = a ubiquinol + NAD(+) + 4 H(+)(out)</text>
        <dbReference type="Rhea" id="RHEA:29091"/>
        <dbReference type="Rhea" id="RHEA-COMP:9565"/>
        <dbReference type="Rhea" id="RHEA-COMP:9566"/>
        <dbReference type="ChEBI" id="CHEBI:15378"/>
        <dbReference type="ChEBI" id="CHEBI:16389"/>
        <dbReference type="ChEBI" id="CHEBI:17976"/>
        <dbReference type="ChEBI" id="CHEBI:57540"/>
        <dbReference type="ChEBI" id="CHEBI:57945"/>
        <dbReference type="EC" id="7.1.1.2"/>
    </reaction>
</comment>
<evidence type="ECO:0000313" key="15">
    <source>
        <dbReference type="Proteomes" id="UP000825002"/>
    </source>
</evidence>
<evidence type="ECO:0000256" key="10">
    <source>
        <dbReference type="RuleBase" id="RU003404"/>
    </source>
</evidence>
<evidence type="ECO:0000256" key="9">
    <source>
        <dbReference type="ARBA" id="ARBA00049551"/>
    </source>
</evidence>
<feature type="transmembrane region" description="Helical" evidence="10">
    <location>
        <begin position="204"/>
        <end position="220"/>
    </location>
</feature>
<protein>
    <recommendedName>
        <fullName evidence="4 10">NADH-ubiquinone oxidoreductase chain 5</fullName>
        <ecNumber evidence="3 10">7.1.1.2</ecNumber>
    </recommendedName>
</protein>
<keyword evidence="7 10" id="KW-1133">Transmembrane helix</keyword>
<keyword evidence="10" id="KW-0830">Ubiquinone</keyword>
<dbReference type="PANTHER" id="PTHR42829">
    <property type="entry name" value="NADH-UBIQUINONE OXIDOREDUCTASE CHAIN 5"/>
    <property type="match status" value="1"/>
</dbReference>
<sequence length="528" mass="60286">MSFMVFTSLVSMTLLSSSELNGIMMELKIMNMLSSSLSFSVSMDKTSLSFMMMISMVTCSVLPFSTMYMESYNKKKKFFLIMMMFLSSMMILITSESLISTVTGWDMLGVTSIALIMMYQNQKTMMNSMLTMFFNRIGDFLMFFSIMMFMNNMEEKFCNILSMNSKSLTNLSIALMLTSMTKSAQVPLSAWLPAAMSAPTPISAMVHSSTLVTAGIYIILKMNESMKDSMWMLTSTTSITLMLASMAANMETDLKKIIAFSTMSQISIIMMMISMNMKTSGMMHMINHAMFKTLLFMTAGSTFLKKWMEQDSRKTKSSKTMNKLYKSSLTSSIVSMSGIPFSCSFFSKDKFLEEMKWENKNSAMSFIMAASSLATVKKNKKILQSMKNDKMNSASIKKMSIQPFSIMSMVTITIGSVNTWTNEYLTKPILYKMEIKMNNLMIFSIMMNEMKSKMKKTKMWSNNMMFMKWWSSNFLLKVNKKTKHMEMMDFLMTSKIQWNYSNKMSLSKLSLSLSISTILLASTLMTPY</sequence>
<proteinExistence type="inferred from homology"/>
<evidence type="ECO:0000256" key="6">
    <source>
        <dbReference type="ARBA" id="ARBA00022982"/>
    </source>
</evidence>
<evidence type="ECO:0000256" key="1">
    <source>
        <dbReference type="ARBA" id="ARBA00003257"/>
    </source>
</evidence>
<dbReference type="EC" id="7.1.1.2" evidence="3 10"/>
<comment type="subcellular location">
    <subcellularLocation>
        <location evidence="2">Membrane</location>
        <topology evidence="2">Multi-pass membrane protein</topology>
    </subcellularLocation>
</comment>
<feature type="transmembrane region" description="Helical" evidence="10">
    <location>
        <begin position="289"/>
        <end position="308"/>
    </location>
</feature>
<keyword evidence="11" id="KW-0732">Signal</keyword>
<evidence type="ECO:0000256" key="4">
    <source>
        <dbReference type="ARBA" id="ARBA00021096"/>
    </source>
</evidence>
<evidence type="ECO:0000313" key="14">
    <source>
        <dbReference type="EMBL" id="KAG9511426.1"/>
    </source>
</evidence>
<keyword evidence="10 14" id="KW-0496">Mitochondrion</keyword>
<dbReference type="PRINTS" id="PR01434">
    <property type="entry name" value="NADHDHGNASE5"/>
</dbReference>
<feature type="transmembrane region" description="Helical" evidence="10">
    <location>
        <begin position="133"/>
        <end position="151"/>
    </location>
</feature>
<feature type="transmembrane region" description="Helical" evidence="10">
    <location>
        <begin position="46"/>
        <end position="66"/>
    </location>
</feature>
<gene>
    <name evidence="14" type="primary">ND5</name>
    <name evidence="14" type="ORF">GZH46_03155</name>
</gene>
<comment type="function">
    <text evidence="1">Core subunit of the mitochondrial membrane respiratory chain NADH dehydrogenase (Complex I) that is believed to belong to the minimal assembly required for catalysis. Complex I functions in the transfer of electrons from NADH to the respiratory chain. The immediate electron acceptor for the enzyme is believed to be ubiquinone.</text>
</comment>